<dbReference type="Pfam" id="PF13966">
    <property type="entry name" value="zf-RVT"/>
    <property type="match status" value="1"/>
</dbReference>
<proteinExistence type="predicted"/>
<dbReference type="InterPro" id="IPR026960">
    <property type="entry name" value="RVT-Znf"/>
</dbReference>
<dbReference type="AlphaFoldDB" id="A0AAW2TE07"/>
<feature type="domain" description="Reverse transcriptase zinc-binding" evidence="1">
    <location>
        <begin position="90"/>
        <end position="170"/>
    </location>
</feature>
<dbReference type="EMBL" id="JACGWN010000015">
    <property type="protein sequence ID" value="KAL0402393.1"/>
    <property type="molecule type" value="Genomic_DNA"/>
</dbReference>
<organism evidence="2">
    <name type="scientific">Sesamum latifolium</name>
    <dbReference type="NCBI Taxonomy" id="2727402"/>
    <lineage>
        <taxon>Eukaryota</taxon>
        <taxon>Viridiplantae</taxon>
        <taxon>Streptophyta</taxon>
        <taxon>Embryophyta</taxon>
        <taxon>Tracheophyta</taxon>
        <taxon>Spermatophyta</taxon>
        <taxon>Magnoliopsida</taxon>
        <taxon>eudicotyledons</taxon>
        <taxon>Gunneridae</taxon>
        <taxon>Pentapetalae</taxon>
        <taxon>asterids</taxon>
        <taxon>lamiids</taxon>
        <taxon>Lamiales</taxon>
        <taxon>Pedaliaceae</taxon>
        <taxon>Sesamum</taxon>
    </lineage>
</organism>
<name>A0AAW2TE07_9LAMI</name>
<reference evidence="2" key="2">
    <citation type="journal article" date="2024" name="Plant">
        <title>Genomic evolution and insights into agronomic trait innovations of Sesamum species.</title>
        <authorList>
            <person name="Miao H."/>
            <person name="Wang L."/>
            <person name="Qu L."/>
            <person name="Liu H."/>
            <person name="Sun Y."/>
            <person name="Le M."/>
            <person name="Wang Q."/>
            <person name="Wei S."/>
            <person name="Zheng Y."/>
            <person name="Lin W."/>
            <person name="Duan Y."/>
            <person name="Cao H."/>
            <person name="Xiong S."/>
            <person name="Wang X."/>
            <person name="Wei L."/>
            <person name="Li C."/>
            <person name="Ma Q."/>
            <person name="Ju M."/>
            <person name="Zhao R."/>
            <person name="Li G."/>
            <person name="Mu C."/>
            <person name="Tian Q."/>
            <person name="Mei H."/>
            <person name="Zhang T."/>
            <person name="Gao T."/>
            <person name="Zhang H."/>
        </authorList>
    </citation>
    <scope>NUCLEOTIDE SEQUENCE</scope>
    <source>
        <strain evidence="2">KEN1</strain>
    </source>
</reference>
<protein>
    <recommendedName>
        <fullName evidence="1">Reverse transcriptase zinc-binding domain-containing protein</fullName>
    </recommendedName>
</protein>
<evidence type="ECO:0000259" key="1">
    <source>
        <dbReference type="Pfam" id="PF13966"/>
    </source>
</evidence>
<evidence type="ECO:0000313" key="2">
    <source>
        <dbReference type="EMBL" id="KAL0402393.1"/>
    </source>
</evidence>
<accession>A0AAW2TE07</accession>
<comment type="caution">
    <text evidence="2">The sequence shown here is derived from an EMBL/GenBank/DDBJ whole genome shotgun (WGS) entry which is preliminary data.</text>
</comment>
<reference evidence="2" key="1">
    <citation type="submission" date="2020-06" db="EMBL/GenBank/DDBJ databases">
        <authorList>
            <person name="Li T."/>
            <person name="Hu X."/>
            <person name="Zhang T."/>
            <person name="Song X."/>
            <person name="Zhang H."/>
            <person name="Dai N."/>
            <person name="Sheng W."/>
            <person name="Hou X."/>
            <person name="Wei L."/>
        </authorList>
    </citation>
    <scope>NUCLEOTIDE SEQUENCE</scope>
    <source>
        <strain evidence="2">KEN1</strain>
        <tissue evidence="2">Leaf</tissue>
    </source>
</reference>
<sequence length="198" mass="22828">MPKIEYRIGDGNTFLLWEDPWHSDGVLIQKLPQIAIGVPQQDKVGTFISQCEWCWPLPHSNEITEIVAGLPIIHGGFDMVRWRGTTGRITSTEVYTLFQQDTPKVIWATLLRGPFRIARSNFILWLALLGKLTTVDVSWLQSTNRNCVLCEDGLLETHEHLFFQCIFSRKCLQLLANEIRFTWPGHPWQEAIVRVSKQ</sequence>
<gene>
    <name evidence="2" type="ORF">Slati_4269200</name>
</gene>